<feature type="domain" description="DR2241 4Fe-4S iron-sulfur cluster binding" evidence="1">
    <location>
        <begin position="108"/>
        <end position="184"/>
    </location>
</feature>
<dbReference type="RefSeq" id="WP_142524566.1">
    <property type="nucleotide sequence ID" value="NZ_CABFUZ020000081.1"/>
</dbReference>
<keyword evidence="4" id="KW-1185">Reference proteome</keyword>
<feature type="domain" description="DR2241 stabilising" evidence="2">
    <location>
        <begin position="29"/>
        <end position="103"/>
    </location>
</feature>
<proteinExistence type="predicted"/>
<reference evidence="3" key="1">
    <citation type="submission" date="2019-09" db="EMBL/GenBank/DDBJ databases">
        <authorList>
            <person name="Cremers G."/>
        </authorList>
    </citation>
    <scope>NUCLEOTIDE SEQUENCE [LARGE SCALE GENOMIC DNA]</scope>
    <source>
        <strain evidence="3">3B</strain>
    </source>
</reference>
<dbReference type="Gene3D" id="3.30.1360.190">
    <property type="match status" value="1"/>
</dbReference>
<gene>
    <name evidence="3" type="ORF">MAMC_00466</name>
</gene>
<dbReference type="OrthoDB" id="191086at2"/>
<dbReference type="EMBL" id="CABFUZ020000081">
    <property type="protein sequence ID" value="VVM05194.1"/>
    <property type="molecule type" value="Genomic_DNA"/>
</dbReference>
<comment type="caution">
    <text evidence="3">The sequence shown here is derived from an EMBL/GenBank/DDBJ whole genome shotgun (WGS) entry which is preliminary data.</text>
</comment>
<dbReference type="Proteomes" id="UP000381693">
    <property type="component" value="Unassembled WGS sequence"/>
</dbReference>
<protein>
    <submittedName>
        <fullName evidence="3">Uncharacterized protein</fullName>
    </submittedName>
</protein>
<dbReference type="AlphaFoldDB" id="A0A5E6MA18"/>
<accession>A0A5E6MA18</accession>
<dbReference type="Pfam" id="PF18009">
    <property type="entry name" value="Fer4_23"/>
    <property type="match status" value="1"/>
</dbReference>
<name>A0A5E6MA18_9BACT</name>
<evidence type="ECO:0000313" key="4">
    <source>
        <dbReference type="Proteomes" id="UP000381693"/>
    </source>
</evidence>
<dbReference type="Gene3D" id="3.30.70.2320">
    <property type="match status" value="1"/>
</dbReference>
<evidence type="ECO:0000259" key="1">
    <source>
        <dbReference type="Pfam" id="PF18009"/>
    </source>
</evidence>
<dbReference type="InterPro" id="IPR041346">
    <property type="entry name" value="DR2241_Fer4"/>
</dbReference>
<evidence type="ECO:0000313" key="3">
    <source>
        <dbReference type="EMBL" id="VVM05194.1"/>
    </source>
</evidence>
<sequence length="193" mass="21821">MKLTEWVECRLARLAPPWMIGEIRISPGYLLTHRADAPEDPGLQLLSDWESLLELARFDAAGRFRPLRGAPGLRKGWRRGPLSIDELVADLQLLYPGAVAVWAAWEEERLVSTPFSETAGRQTGLYEGTRRLPADDLSLLVEEICTRGCLRRPLWYSFERPSGDRGEIPLLCPEVCHYFLHKARSRAAARKAA</sequence>
<organism evidence="3 4">
    <name type="scientific">Methylacidimicrobium cyclopophantes</name>
    <dbReference type="NCBI Taxonomy" id="1041766"/>
    <lineage>
        <taxon>Bacteria</taxon>
        <taxon>Pseudomonadati</taxon>
        <taxon>Verrucomicrobiota</taxon>
        <taxon>Methylacidimicrobium</taxon>
    </lineage>
</organism>
<dbReference type="InterPro" id="IPR041181">
    <property type="entry name" value="DR2241_middle"/>
</dbReference>
<evidence type="ECO:0000259" key="2">
    <source>
        <dbReference type="Pfam" id="PF18069"/>
    </source>
</evidence>
<dbReference type="Pfam" id="PF18069">
    <property type="entry name" value="DR2241"/>
    <property type="match status" value="1"/>
</dbReference>